<organism evidence="5 6">
    <name type="scientific">Spongiactinospora rosea</name>
    <dbReference type="NCBI Taxonomy" id="2248750"/>
    <lineage>
        <taxon>Bacteria</taxon>
        <taxon>Bacillati</taxon>
        <taxon>Actinomycetota</taxon>
        <taxon>Actinomycetes</taxon>
        <taxon>Streptosporangiales</taxon>
        <taxon>Streptosporangiaceae</taxon>
        <taxon>Spongiactinospora</taxon>
    </lineage>
</organism>
<feature type="signal peptide" evidence="4">
    <location>
        <begin position="1"/>
        <end position="25"/>
    </location>
</feature>
<dbReference type="GO" id="GO:0008239">
    <property type="term" value="F:dipeptidyl-peptidase activity"/>
    <property type="evidence" value="ECO:0007669"/>
    <property type="project" value="TreeGrafter"/>
</dbReference>
<keyword evidence="5" id="KW-0031">Aminopeptidase</keyword>
<dbReference type="ESTHER" id="9actn-a0a366lrx7">
    <property type="family name" value="Peptidase_S37"/>
</dbReference>
<dbReference type="PANTHER" id="PTHR11010:SF38">
    <property type="entry name" value="LYSOSOMAL PRO-X CARBOXYPEPTIDASE"/>
    <property type="match status" value="1"/>
</dbReference>
<dbReference type="Proteomes" id="UP000253303">
    <property type="component" value="Unassembled WGS sequence"/>
</dbReference>
<reference evidence="5 6" key="1">
    <citation type="submission" date="2018-06" db="EMBL/GenBank/DDBJ databases">
        <title>Sphaerisporangium craniellae sp. nov., isolated from a marine sponge in the South China Sea.</title>
        <authorList>
            <person name="Li L."/>
        </authorList>
    </citation>
    <scope>NUCLEOTIDE SEQUENCE [LARGE SCALE GENOMIC DNA]</scope>
    <source>
        <strain evidence="5 6">LHW63015</strain>
    </source>
</reference>
<dbReference type="SUPFAM" id="SSF53474">
    <property type="entry name" value="alpha/beta-Hydrolases"/>
    <property type="match status" value="1"/>
</dbReference>
<gene>
    <name evidence="5" type="ORF">DP939_30920</name>
</gene>
<keyword evidence="1" id="KW-0645">Protease</keyword>
<proteinExistence type="predicted"/>
<comment type="caution">
    <text evidence="5">The sequence shown here is derived from an EMBL/GenBank/DDBJ whole genome shotgun (WGS) entry which is preliminary data.</text>
</comment>
<evidence type="ECO:0000313" key="5">
    <source>
        <dbReference type="EMBL" id="RBQ16370.1"/>
    </source>
</evidence>
<dbReference type="RefSeq" id="WP_113984350.1">
    <property type="nucleotide sequence ID" value="NZ_QMEY01000017.1"/>
</dbReference>
<sequence length="437" mass="49251">MAFVKAAAAFALLLASMGTVTTARAESGDIADRLRAVPGLTVTERPSTLPGRRWFHLRYRQPVDHDRPGGAWFEQRVMLQHRAADRPMVFHTTGHTVPETMFETEPTAILGANQLSMEYRFYPGSRPVPTDWSKATIRQGAADQHRLVVALKRIYHRKWIGTGGSKGGQASVAHRLYHPGDIDGTVAYVAPNNVDDDEDSAYDRFFQTVGDDPRCRTHVRALAREILERRTAMVGLLAAEAAAQGWTFGLVGDIDRAFEHSVMDYEWGFWAYNDQSACASLPALDASDEELYRSFDRVLGFRFFTDQALTPYVSAFYQGVKETGWQTLSFPHLRPLLRHEREYEPRTYVPRDIPITYDGTAVREIDEYVRTRGHRLMFVNGGNDPVSAEPYRLGPGSRDSAVYTAPGVHHVFLGEVIGRLPRAQRDKAVADLRRWAR</sequence>
<keyword evidence="6" id="KW-1185">Reference proteome</keyword>
<evidence type="ECO:0000256" key="1">
    <source>
        <dbReference type="ARBA" id="ARBA00022670"/>
    </source>
</evidence>
<evidence type="ECO:0000256" key="3">
    <source>
        <dbReference type="ARBA" id="ARBA00022801"/>
    </source>
</evidence>
<dbReference type="OrthoDB" id="3979391at2"/>
<dbReference type="InterPro" id="IPR008761">
    <property type="entry name" value="Peptidase_S37"/>
</dbReference>
<dbReference type="Pfam" id="PF05576">
    <property type="entry name" value="Peptidase_S37"/>
    <property type="match status" value="1"/>
</dbReference>
<dbReference type="Gene3D" id="3.40.50.1820">
    <property type="entry name" value="alpha/beta hydrolase"/>
    <property type="match status" value="1"/>
</dbReference>
<dbReference type="InterPro" id="IPR029058">
    <property type="entry name" value="AB_hydrolase_fold"/>
</dbReference>
<evidence type="ECO:0000256" key="4">
    <source>
        <dbReference type="SAM" id="SignalP"/>
    </source>
</evidence>
<dbReference type="PANTHER" id="PTHR11010">
    <property type="entry name" value="PROTEASE S28 PRO-X CARBOXYPEPTIDASE-RELATED"/>
    <property type="match status" value="1"/>
</dbReference>
<protein>
    <submittedName>
        <fullName evidence="5">Aminopeptidase</fullName>
    </submittedName>
</protein>
<dbReference type="EMBL" id="QMEY01000017">
    <property type="protein sequence ID" value="RBQ16370.1"/>
    <property type="molecule type" value="Genomic_DNA"/>
</dbReference>
<dbReference type="GO" id="GO:0006508">
    <property type="term" value="P:proteolysis"/>
    <property type="evidence" value="ECO:0007669"/>
    <property type="project" value="UniProtKB-KW"/>
</dbReference>
<keyword evidence="3" id="KW-0378">Hydrolase</keyword>
<evidence type="ECO:0000256" key="2">
    <source>
        <dbReference type="ARBA" id="ARBA00022729"/>
    </source>
</evidence>
<evidence type="ECO:0000313" key="6">
    <source>
        <dbReference type="Proteomes" id="UP000253303"/>
    </source>
</evidence>
<keyword evidence="2 4" id="KW-0732">Signal</keyword>
<dbReference type="AlphaFoldDB" id="A0A366LRX7"/>
<feature type="chain" id="PRO_5016769165" evidence="4">
    <location>
        <begin position="26"/>
        <end position="437"/>
    </location>
</feature>
<name>A0A366LRX7_9ACTN</name>
<dbReference type="GO" id="GO:0004177">
    <property type="term" value="F:aminopeptidase activity"/>
    <property type="evidence" value="ECO:0007669"/>
    <property type="project" value="UniProtKB-KW"/>
</dbReference>
<accession>A0A366LRX7</accession>